<keyword evidence="1" id="KW-0677">Repeat</keyword>
<reference evidence="4" key="2">
    <citation type="submission" date="2018-02" db="UniProtKB">
        <authorList>
            <consortium name="EnsemblPlants"/>
        </authorList>
    </citation>
    <scope>IDENTIFICATION</scope>
    <source>
        <strain evidence="4">Williams 82</strain>
    </source>
</reference>
<evidence type="ECO:0000259" key="2">
    <source>
        <dbReference type="Pfam" id="PF23559"/>
    </source>
</evidence>
<dbReference type="EMBL" id="CM000838">
    <property type="protein sequence ID" value="KRH57234.1"/>
    <property type="molecule type" value="Genomic_DNA"/>
</dbReference>
<proteinExistence type="predicted"/>
<dbReference type="AlphaFoldDB" id="A0A0R0JW61"/>
<reference evidence="3" key="3">
    <citation type="submission" date="2018-07" db="EMBL/GenBank/DDBJ databases">
        <title>WGS assembly of Glycine max.</title>
        <authorList>
            <person name="Schmutz J."/>
            <person name="Cannon S."/>
            <person name="Schlueter J."/>
            <person name="Ma J."/>
            <person name="Mitros T."/>
            <person name="Nelson W."/>
            <person name="Hyten D."/>
            <person name="Song Q."/>
            <person name="Thelen J."/>
            <person name="Cheng J."/>
            <person name="Xu D."/>
            <person name="Hellsten U."/>
            <person name="May G."/>
            <person name="Yu Y."/>
            <person name="Sakurai T."/>
            <person name="Umezawa T."/>
            <person name="Bhattacharyya M."/>
            <person name="Sandhu D."/>
            <person name="Valliyodan B."/>
            <person name="Lindquist E."/>
            <person name="Peto M."/>
            <person name="Grant D."/>
            <person name="Shu S."/>
            <person name="Goodstein D."/>
            <person name="Barry K."/>
            <person name="Futrell-Griggs M."/>
            <person name="Abernathy B."/>
            <person name="Du J."/>
            <person name="Tian Z."/>
            <person name="Zhu L."/>
            <person name="Gill N."/>
            <person name="Joshi T."/>
            <person name="Libault M."/>
            <person name="Sethuraman A."/>
            <person name="Zhang X."/>
            <person name="Shinozaki K."/>
            <person name="Nguyen H."/>
            <person name="Wing R."/>
            <person name="Cregan P."/>
            <person name="Specht J."/>
            <person name="Grimwood J."/>
            <person name="Rokhsar D."/>
            <person name="Stacey G."/>
            <person name="Shoemaker R."/>
            <person name="Jackson S."/>
        </authorList>
    </citation>
    <scope>NUCLEOTIDE SEQUENCE</scope>
    <source>
        <tissue evidence="3">Callus</tissue>
    </source>
</reference>
<dbReference type="Gramene" id="KRH57234">
    <property type="protein sequence ID" value="KRH57234"/>
    <property type="gene ID" value="GLYMA_05G048300"/>
</dbReference>
<dbReference type="OMA" id="FCIRIED"/>
<evidence type="ECO:0000313" key="3">
    <source>
        <dbReference type="EMBL" id="KRH57234.1"/>
    </source>
</evidence>
<evidence type="ECO:0000313" key="4">
    <source>
        <dbReference type="EnsemblPlants" id="KRH57234"/>
    </source>
</evidence>
<dbReference type="PaxDb" id="3847-GLYMA05G03365.1"/>
<sequence length="86" mass="10309">MTENFIQCPRQSKSPGEVGEQYFDVLLSRSFFQQSSRFKTCFVMHNLLIDLEKYVSGEIYFRLEVDKGKCIPKTTRHFFIFNRRDE</sequence>
<evidence type="ECO:0000256" key="1">
    <source>
        <dbReference type="ARBA" id="ARBA00022737"/>
    </source>
</evidence>
<evidence type="ECO:0000313" key="5">
    <source>
        <dbReference type="Proteomes" id="UP000008827"/>
    </source>
</evidence>
<organism evidence="3">
    <name type="scientific">Glycine max</name>
    <name type="common">Soybean</name>
    <name type="synonym">Glycine hispida</name>
    <dbReference type="NCBI Taxonomy" id="3847"/>
    <lineage>
        <taxon>Eukaryota</taxon>
        <taxon>Viridiplantae</taxon>
        <taxon>Streptophyta</taxon>
        <taxon>Embryophyta</taxon>
        <taxon>Tracheophyta</taxon>
        <taxon>Spermatophyta</taxon>
        <taxon>Magnoliopsida</taxon>
        <taxon>eudicotyledons</taxon>
        <taxon>Gunneridae</taxon>
        <taxon>Pentapetalae</taxon>
        <taxon>rosids</taxon>
        <taxon>fabids</taxon>
        <taxon>Fabales</taxon>
        <taxon>Fabaceae</taxon>
        <taxon>Papilionoideae</taxon>
        <taxon>50 kb inversion clade</taxon>
        <taxon>NPAAA clade</taxon>
        <taxon>indigoferoid/millettioid clade</taxon>
        <taxon>Phaseoleae</taxon>
        <taxon>Glycine</taxon>
        <taxon>Glycine subgen. Soja</taxon>
    </lineage>
</organism>
<protein>
    <recommendedName>
        <fullName evidence="2">Disease resistance protein winged helix domain-containing protein</fullName>
    </recommendedName>
</protein>
<dbReference type="EnsemblPlants" id="KRH57234">
    <property type="protein sequence ID" value="KRH57234"/>
    <property type="gene ID" value="GLYMA_05G048300"/>
</dbReference>
<keyword evidence="5" id="KW-1185">Reference proteome</keyword>
<dbReference type="Pfam" id="PF23559">
    <property type="entry name" value="WHD_DRP"/>
    <property type="match status" value="1"/>
</dbReference>
<dbReference type="InterPro" id="IPR058922">
    <property type="entry name" value="WHD_DRP"/>
</dbReference>
<dbReference type="InParanoid" id="A0A0R0JW61"/>
<name>A0A0R0JW61_SOYBN</name>
<gene>
    <name evidence="3" type="ORF">GLYMA_05G048300</name>
</gene>
<accession>A0A0R0JW61</accession>
<reference evidence="3 4" key="1">
    <citation type="journal article" date="2010" name="Nature">
        <title>Genome sequence of the palaeopolyploid soybean.</title>
        <authorList>
            <person name="Schmutz J."/>
            <person name="Cannon S.B."/>
            <person name="Schlueter J."/>
            <person name="Ma J."/>
            <person name="Mitros T."/>
            <person name="Nelson W."/>
            <person name="Hyten D.L."/>
            <person name="Song Q."/>
            <person name="Thelen J.J."/>
            <person name="Cheng J."/>
            <person name="Xu D."/>
            <person name="Hellsten U."/>
            <person name="May G.D."/>
            <person name="Yu Y."/>
            <person name="Sakurai T."/>
            <person name="Umezawa T."/>
            <person name="Bhattacharyya M.K."/>
            <person name="Sandhu D."/>
            <person name="Valliyodan B."/>
            <person name="Lindquist E."/>
            <person name="Peto M."/>
            <person name="Grant D."/>
            <person name="Shu S."/>
            <person name="Goodstein D."/>
            <person name="Barry K."/>
            <person name="Futrell-Griggs M."/>
            <person name="Abernathy B."/>
            <person name="Du J."/>
            <person name="Tian Z."/>
            <person name="Zhu L."/>
            <person name="Gill N."/>
            <person name="Joshi T."/>
            <person name="Libault M."/>
            <person name="Sethuraman A."/>
            <person name="Zhang X.-C."/>
            <person name="Shinozaki K."/>
            <person name="Nguyen H.T."/>
            <person name="Wing R.A."/>
            <person name="Cregan P."/>
            <person name="Specht J."/>
            <person name="Grimwood J."/>
            <person name="Rokhsar D."/>
            <person name="Stacey G."/>
            <person name="Shoemaker R.C."/>
            <person name="Jackson S.A."/>
        </authorList>
    </citation>
    <scope>NUCLEOTIDE SEQUENCE [LARGE SCALE GENOMIC DNA]</scope>
    <source>
        <strain evidence="4">cv. Williams 82</strain>
        <tissue evidence="3">Callus</tissue>
    </source>
</reference>
<dbReference type="Proteomes" id="UP000008827">
    <property type="component" value="Chromosome 5"/>
</dbReference>
<feature type="domain" description="Disease resistance protein winged helix" evidence="2">
    <location>
        <begin position="1"/>
        <end position="51"/>
    </location>
</feature>